<organism evidence="2 3">
    <name type="scientific">Elysia crispata</name>
    <name type="common">lettuce slug</name>
    <dbReference type="NCBI Taxonomy" id="231223"/>
    <lineage>
        <taxon>Eukaryota</taxon>
        <taxon>Metazoa</taxon>
        <taxon>Spiralia</taxon>
        <taxon>Lophotrochozoa</taxon>
        <taxon>Mollusca</taxon>
        <taxon>Gastropoda</taxon>
        <taxon>Heterobranchia</taxon>
        <taxon>Euthyneura</taxon>
        <taxon>Panpulmonata</taxon>
        <taxon>Sacoglossa</taxon>
        <taxon>Placobranchoidea</taxon>
        <taxon>Plakobranchidae</taxon>
        <taxon>Elysia</taxon>
    </lineage>
</organism>
<feature type="transmembrane region" description="Helical" evidence="1">
    <location>
        <begin position="174"/>
        <end position="192"/>
    </location>
</feature>
<dbReference type="Proteomes" id="UP001283361">
    <property type="component" value="Unassembled WGS sequence"/>
</dbReference>
<evidence type="ECO:0000256" key="1">
    <source>
        <dbReference type="SAM" id="Phobius"/>
    </source>
</evidence>
<sequence>MDKEIITTVEKYGWDPRGVIHKRRIIESIPACSAPDDDQQRRLRMARRRADVSFKELVVESTKAARLIFSTDVTRPSGQEIEVASLGTSGLTLGERPLVEMTTYGHAALCDTILAPLRLNKDEKNDIEASSREHGIDVILSQEIFPIGIKDIAVVLGACKVSQRFTGTSPKKQTLHFLLFTSVGVFIFLYGFRVKTHSDWRHFGIEELCQDTLKTPRFVFTS</sequence>
<keyword evidence="1" id="KW-1133">Transmembrane helix</keyword>
<protein>
    <submittedName>
        <fullName evidence="2">Uncharacterized protein</fullName>
    </submittedName>
</protein>
<gene>
    <name evidence="2" type="ORF">RRG08_052003</name>
</gene>
<keyword evidence="1" id="KW-0812">Transmembrane</keyword>
<proteinExistence type="predicted"/>
<keyword evidence="3" id="KW-1185">Reference proteome</keyword>
<name>A0AAE1DEE9_9GAST</name>
<evidence type="ECO:0000313" key="2">
    <source>
        <dbReference type="EMBL" id="KAK3766860.1"/>
    </source>
</evidence>
<accession>A0AAE1DEE9</accession>
<dbReference type="EMBL" id="JAWDGP010004193">
    <property type="protein sequence ID" value="KAK3766860.1"/>
    <property type="molecule type" value="Genomic_DNA"/>
</dbReference>
<evidence type="ECO:0000313" key="3">
    <source>
        <dbReference type="Proteomes" id="UP001283361"/>
    </source>
</evidence>
<reference evidence="2" key="1">
    <citation type="journal article" date="2023" name="G3 (Bethesda)">
        <title>A reference genome for the long-term kleptoplast-retaining sea slug Elysia crispata morphotype clarki.</title>
        <authorList>
            <person name="Eastman K.E."/>
            <person name="Pendleton A.L."/>
            <person name="Shaikh M.A."/>
            <person name="Suttiyut T."/>
            <person name="Ogas R."/>
            <person name="Tomko P."/>
            <person name="Gavelis G."/>
            <person name="Widhalm J.R."/>
            <person name="Wisecaver J.H."/>
        </authorList>
    </citation>
    <scope>NUCLEOTIDE SEQUENCE</scope>
    <source>
        <strain evidence="2">ECLA1</strain>
    </source>
</reference>
<dbReference type="AlphaFoldDB" id="A0AAE1DEE9"/>
<comment type="caution">
    <text evidence="2">The sequence shown here is derived from an EMBL/GenBank/DDBJ whole genome shotgun (WGS) entry which is preliminary data.</text>
</comment>
<keyword evidence="1" id="KW-0472">Membrane</keyword>